<dbReference type="Gene3D" id="3.60.21.10">
    <property type="match status" value="2"/>
</dbReference>
<gene>
    <name evidence="4" type="ORF">DI598_16755</name>
</gene>
<dbReference type="InterPro" id="IPR051558">
    <property type="entry name" value="Metallophosphoesterase_PAP"/>
</dbReference>
<evidence type="ECO:0000313" key="5">
    <source>
        <dbReference type="Proteomes" id="UP000249645"/>
    </source>
</evidence>
<proteinExistence type="predicted"/>
<sequence>MKKFLLLIGILTIVGKISAQTDSVLARIIFIGDAGELDQQQKLLIPDAANKIIKGKTTVMFLGDNIYPHGMGLAGSPEESTTQEILRSQFAPMRQAGAPVYFIPGNHDWDRMGPLGLAKVKAQSDFLAEQNDSLLKMLPGDGCPDPVAINISDSLVIIAMDSEWWLFPYDKKNEGADCNCTTDRGVIRALEELMYQNRNKIILLATHHPFQSYGTHGGYYSWQDHIFPLKAVNKNLYIPLPVIGSLYPFLRSTFTNPEDLRHPLYQSMIKSVDDVFKQTSNYIHISGHEHGLQFIKNDKTHQIQIVSGGGAKQNYTIKGKNSLFGKEDQGYVVSDLLPNNKLRFTFFSYNNGQYQQAFQYVWDQYKPVTTFEQPKYDPISNKDSIVGAARPSYNEVNGFHKFLFGKNYRKEWAQETKLPVLQIDSIQGGLAPEQLGGGYQSTSLRLINSDAKEYTLRLIEKSVDKVVPEPFSGTFVNNWLDDATSAQHPYSALMVPPIANAIKVSHASPKVGIVIPSTALGMYNSLYYKKIALLEEREPLGKSDNTEKALKKLQDDNDNTFDAEIFSKARMLDLLLGDWDRHGDQWRFFNQADKKKDKNYIIVPRDRDMVLNKTEGLIPRIAKHYIIMPHVPGFKSDLMNGSNYYFYKSAFLNAHPASQISYEKWIELAKEVQSSITDSVLIESLHQMPKEIYNVRFDELLSDLKNRRDQLLKAAEKYYFFANNIVDIHLSDKHESVDIKDLDDKDALQITVRKINKNGILKDTLIYKTYPYNTTKEIRLYLGKGDDSIRIQNKNSHVKLRLIGGKGEKTYNIVESKNPIALYDRKIENYIGPDAGKLRTHIRKDSANTAFQATNLYNSYLPLITGKYNTDDGIFLGLGIRYTGQRGFRKSPYTSLQQVMLSHSFATKAFNINYKGEWIQAFGKADFTMNANIMAPDNTQNFFGRGNESVLDKTGNFKRYYRARFNLFEFQPAIRWRSLKNSSLSIGPSFQYYHMDQKENDGRFILNTGQINSYDSANILKDKSHMGVQAIYQFDGRNNKILPAWGSM</sequence>
<keyword evidence="2" id="KW-0378">Hydrolase</keyword>
<evidence type="ECO:0000259" key="3">
    <source>
        <dbReference type="Pfam" id="PF00149"/>
    </source>
</evidence>
<comment type="caution">
    <text evidence="4">The sequence shown here is derived from an EMBL/GenBank/DDBJ whole genome shotgun (WGS) entry which is preliminary data.</text>
</comment>
<dbReference type="GO" id="GO:0016787">
    <property type="term" value="F:hydrolase activity"/>
    <property type="evidence" value="ECO:0007669"/>
    <property type="project" value="UniProtKB-KW"/>
</dbReference>
<protein>
    <recommendedName>
        <fullName evidence="3">Calcineurin-like phosphoesterase domain-containing protein</fullName>
    </recommendedName>
</protein>
<dbReference type="SUPFAM" id="SSF56300">
    <property type="entry name" value="Metallo-dependent phosphatases"/>
    <property type="match status" value="1"/>
</dbReference>
<reference evidence="4 5" key="1">
    <citation type="submission" date="2017-11" db="EMBL/GenBank/DDBJ databases">
        <title>Infants hospitalized years apart are colonized by the same room-sourced microbial strains.</title>
        <authorList>
            <person name="Brooks B."/>
            <person name="Olm M.R."/>
            <person name="Firek B.A."/>
            <person name="Baker R."/>
            <person name="Thomas B.C."/>
            <person name="Morowitz M.J."/>
            <person name="Banfield J.F."/>
        </authorList>
    </citation>
    <scope>NUCLEOTIDE SEQUENCE [LARGE SCALE GENOMIC DNA]</scope>
    <source>
        <strain evidence="4">S2_009_000_R2_76</strain>
    </source>
</reference>
<feature type="non-terminal residue" evidence="4">
    <location>
        <position position="1048"/>
    </location>
</feature>
<dbReference type="Proteomes" id="UP000249645">
    <property type="component" value="Unassembled WGS sequence"/>
</dbReference>
<dbReference type="AlphaFoldDB" id="A0A2W5EM32"/>
<dbReference type="Pfam" id="PF00149">
    <property type="entry name" value="Metallophos"/>
    <property type="match status" value="1"/>
</dbReference>
<dbReference type="PANTHER" id="PTHR10161:SF14">
    <property type="entry name" value="TARTRATE-RESISTANT ACID PHOSPHATASE TYPE 5"/>
    <property type="match status" value="1"/>
</dbReference>
<accession>A0A2W5EM32</accession>
<name>A0A2W5EM32_9SPHI</name>
<evidence type="ECO:0000256" key="1">
    <source>
        <dbReference type="ARBA" id="ARBA00022729"/>
    </source>
</evidence>
<feature type="domain" description="Calcineurin-like phosphoesterase" evidence="3">
    <location>
        <begin position="27"/>
        <end position="225"/>
    </location>
</feature>
<dbReference type="EMBL" id="QFOI01000423">
    <property type="protein sequence ID" value="PZP42597.1"/>
    <property type="molecule type" value="Genomic_DNA"/>
</dbReference>
<dbReference type="PANTHER" id="PTHR10161">
    <property type="entry name" value="TARTRATE-RESISTANT ACID PHOSPHATASE TYPE 5"/>
    <property type="match status" value="1"/>
</dbReference>
<evidence type="ECO:0000256" key="2">
    <source>
        <dbReference type="ARBA" id="ARBA00022801"/>
    </source>
</evidence>
<dbReference type="InterPro" id="IPR029052">
    <property type="entry name" value="Metallo-depent_PP-like"/>
</dbReference>
<dbReference type="InterPro" id="IPR004843">
    <property type="entry name" value="Calcineurin-like_PHP"/>
</dbReference>
<keyword evidence="1" id="KW-0732">Signal</keyword>
<organism evidence="4 5">
    <name type="scientific">Pseudopedobacter saltans</name>
    <dbReference type="NCBI Taxonomy" id="151895"/>
    <lineage>
        <taxon>Bacteria</taxon>
        <taxon>Pseudomonadati</taxon>
        <taxon>Bacteroidota</taxon>
        <taxon>Sphingobacteriia</taxon>
        <taxon>Sphingobacteriales</taxon>
        <taxon>Sphingobacteriaceae</taxon>
        <taxon>Pseudopedobacter</taxon>
    </lineage>
</organism>
<evidence type="ECO:0000313" key="4">
    <source>
        <dbReference type="EMBL" id="PZP42597.1"/>
    </source>
</evidence>